<protein>
    <submittedName>
        <fullName evidence="1">MFS transporter</fullName>
    </submittedName>
</protein>
<accession>A0ACD1AEQ5</accession>
<organism evidence="1 2">
    <name type="scientific">Anoxybacterium hadale</name>
    <dbReference type="NCBI Taxonomy" id="3408580"/>
    <lineage>
        <taxon>Bacteria</taxon>
        <taxon>Bacillati</taxon>
        <taxon>Bacillota</taxon>
        <taxon>Clostridia</taxon>
        <taxon>Peptostreptococcales</taxon>
        <taxon>Anaerovoracaceae</taxon>
        <taxon>Anoxybacterium</taxon>
    </lineage>
</organism>
<evidence type="ECO:0000313" key="2">
    <source>
        <dbReference type="Proteomes" id="UP000594014"/>
    </source>
</evidence>
<dbReference type="Proteomes" id="UP000594014">
    <property type="component" value="Chromosome"/>
</dbReference>
<evidence type="ECO:0000313" key="1">
    <source>
        <dbReference type="EMBL" id="QOX64696.1"/>
    </source>
</evidence>
<reference evidence="1" key="1">
    <citation type="submission" date="2019-08" db="EMBL/GenBank/DDBJ databases">
        <title>Genome sequence of Clostridiales bacterium MT110.</title>
        <authorList>
            <person name="Cao J."/>
        </authorList>
    </citation>
    <scope>NUCLEOTIDE SEQUENCE</scope>
    <source>
        <strain evidence="1">MT110</strain>
    </source>
</reference>
<sequence>MFKNAKFARYSIVLMLLGVCFMFFYSGLQVDHLNILTPYLSQNYGWDDLKITNPVTYASLVCIILYLIIGALFVKFGVKKILLPCLALLALGCLGIAAAGDNYGLYFVSLFIVRIMVVPLQMGGFMLSANWFIKYRGRVLGIVTAGSPLFSIAGIGLLTSVANSLGLKTAYMTIAGVIILLGVLVAFFIKDRPEDAGLFPDGADGAPVSEIEETQDVTLSMILRDSRAWKLIVSYGILQFVIVAMMAYMAVRYITLSTPEDVPNLFVSKALVWLSIGAACGIPMSYVLGWIDDKLGSIKASLVLVVLYFFAVVPLAIMPVGGSVPLMIIWAFGVACMTGGMPTMHPCVTSYVYGRKQYMAANKWIMTIQAIPMAFAVAFMGAFNQMGQLTNAYYALMGLLVIAFITILTMRNIPDANAADREYGAKTNKAA</sequence>
<proteinExistence type="predicted"/>
<gene>
    <name evidence="1" type="ORF">FRZ06_15765</name>
</gene>
<name>A0ACD1AEQ5_9FIRM</name>
<keyword evidence="2" id="KW-1185">Reference proteome</keyword>
<dbReference type="EMBL" id="CP042469">
    <property type="protein sequence ID" value="QOX64696.1"/>
    <property type="molecule type" value="Genomic_DNA"/>
</dbReference>